<evidence type="ECO:0000256" key="3">
    <source>
        <dbReference type="ARBA" id="ARBA00022723"/>
    </source>
</evidence>
<name>A0A6A5K949_9PLEO</name>
<reference evidence="10" key="1">
    <citation type="submission" date="2020-01" db="EMBL/GenBank/DDBJ databases">
        <authorList>
            <consortium name="DOE Joint Genome Institute"/>
            <person name="Haridas S."/>
            <person name="Albert R."/>
            <person name="Binder M."/>
            <person name="Bloem J."/>
            <person name="Labutti K."/>
            <person name="Salamov A."/>
            <person name="Andreopoulos B."/>
            <person name="Baker S.E."/>
            <person name="Barry K."/>
            <person name="Bills G."/>
            <person name="Bluhm B.H."/>
            <person name="Cannon C."/>
            <person name="Castanera R."/>
            <person name="Culley D.E."/>
            <person name="Daum C."/>
            <person name="Ezra D."/>
            <person name="Gonzalez J.B."/>
            <person name="Henrissat B."/>
            <person name="Kuo A."/>
            <person name="Liang C."/>
            <person name="Lipzen A."/>
            <person name="Lutzoni F."/>
            <person name="Magnuson J."/>
            <person name="Mondo S."/>
            <person name="Nolan M."/>
            <person name="Ohm R."/>
            <person name="Pangilinan J."/>
            <person name="Park H.-J."/>
            <person name="Ramirez L."/>
            <person name="Alfaro M."/>
            <person name="Sun H."/>
            <person name="Tritt A."/>
            <person name="Yoshinaga Y."/>
            <person name="Zwiers L.-H."/>
            <person name="Turgeon B.G."/>
            <person name="Goodwin S.B."/>
            <person name="Spatafora J.W."/>
            <person name="Crous P.W."/>
            <person name="Grigoriev I.V."/>
        </authorList>
    </citation>
    <scope>NUCLEOTIDE SEQUENCE</scope>
    <source>
        <strain evidence="10">P77</strain>
    </source>
</reference>
<dbReference type="InterPro" id="IPR036396">
    <property type="entry name" value="Cyt_P450_sf"/>
</dbReference>
<dbReference type="InterPro" id="IPR001128">
    <property type="entry name" value="Cyt_P450"/>
</dbReference>
<keyword evidence="9" id="KW-0732">Signal</keyword>
<evidence type="ECO:0000256" key="8">
    <source>
        <dbReference type="SAM" id="Phobius"/>
    </source>
</evidence>
<dbReference type="PANTHER" id="PTHR24305">
    <property type="entry name" value="CYTOCHROME P450"/>
    <property type="match status" value="1"/>
</dbReference>
<dbReference type="Gene3D" id="1.10.630.10">
    <property type="entry name" value="Cytochrome P450"/>
    <property type="match status" value="1"/>
</dbReference>
<protein>
    <submittedName>
        <fullName evidence="10">Benzoate 4-monooxygenase</fullName>
    </submittedName>
</protein>
<keyword evidence="7" id="KW-0349">Heme</keyword>
<comment type="similarity">
    <text evidence="2">Belongs to the cytochrome P450 family.</text>
</comment>
<evidence type="ECO:0000256" key="4">
    <source>
        <dbReference type="ARBA" id="ARBA00023002"/>
    </source>
</evidence>
<dbReference type="CDD" id="cd11061">
    <property type="entry name" value="CYP67-like"/>
    <property type="match status" value="1"/>
</dbReference>
<evidence type="ECO:0000256" key="7">
    <source>
        <dbReference type="PIRSR" id="PIRSR602401-1"/>
    </source>
</evidence>
<dbReference type="EMBL" id="ML975419">
    <property type="protein sequence ID" value="KAF1829903.1"/>
    <property type="molecule type" value="Genomic_DNA"/>
</dbReference>
<dbReference type="AlphaFoldDB" id="A0A6A5K949"/>
<keyword evidence="8" id="KW-1133">Transmembrane helix</keyword>
<evidence type="ECO:0000256" key="9">
    <source>
        <dbReference type="SAM" id="SignalP"/>
    </source>
</evidence>
<dbReference type="PRINTS" id="PR00385">
    <property type="entry name" value="P450"/>
</dbReference>
<dbReference type="GO" id="GO:0020037">
    <property type="term" value="F:heme binding"/>
    <property type="evidence" value="ECO:0007669"/>
    <property type="project" value="InterPro"/>
</dbReference>
<proteinExistence type="inferred from homology"/>
<feature type="transmembrane region" description="Helical" evidence="8">
    <location>
        <begin position="64"/>
        <end position="84"/>
    </location>
</feature>
<dbReference type="SUPFAM" id="SSF48264">
    <property type="entry name" value="Cytochrome P450"/>
    <property type="match status" value="1"/>
</dbReference>
<evidence type="ECO:0000256" key="1">
    <source>
        <dbReference type="ARBA" id="ARBA00001971"/>
    </source>
</evidence>
<dbReference type="PRINTS" id="PR00463">
    <property type="entry name" value="EP450I"/>
</dbReference>
<feature type="signal peptide" evidence="9">
    <location>
        <begin position="1"/>
        <end position="20"/>
    </location>
</feature>
<keyword evidence="6 10" id="KW-0503">Monooxygenase</keyword>
<dbReference type="InterPro" id="IPR002401">
    <property type="entry name" value="Cyt_P450_E_grp-I"/>
</dbReference>
<dbReference type="GO" id="GO:0016705">
    <property type="term" value="F:oxidoreductase activity, acting on paired donors, with incorporation or reduction of molecular oxygen"/>
    <property type="evidence" value="ECO:0007669"/>
    <property type="project" value="InterPro"/>
</dbReference>
<feature type="binding site" description="axial binding residue" evidence="7">
    <location>
        <position position="486"/>
    </location>
    <ligand>
        <name>heme</name>
        <dbReference type="ChEBI" id="CHEBI:30413"/>
    </ligand>
    <ligandPart>
        <name>Fe</name>
        <dbReference type="ChEBI" id="CHEBI:18248"/>
    </ligandPart>
</feature>
<dbReference type="InterPro" id="IPR050121">
    <property type="entry name" value="Cytochrome_P450_monoxygenase"/>
</dbReference>
<feature type="transmembrane region" description="Helical" evidence="8">
    <location>
        <begin position="33"/>
        <end position="52"/>
    </location>
</feature>
<gene>
    <name evidence="10" type="ORF">BDW02DRAFT_610136</name>
</gene>
<accession>A0A6A5K949</accession>
<dbReference type="Proteomes" id="UP000800040">
    <property type="component" value="Unassembled WGS sequence"/>
</dbReference>
<keyword evidence="8" id="KW-0472">Membrane</keyword>
<evidence type="ECO:0000313" key="10">
    <source>
        <dbReference type="EMBL" id="KAF1829903.1"/>
    </source>
</evidence>
<evidence type="ECO:0000256" key="2">
    <source>
        <dbReference type="ARBA" id="ARBA00010617"/>
    </source>
</evidence>
<sequence>MASSFELLLLFLLGCGLEFAVFSKGEWDRYSPIVAQFCTTALLSTSLFLKICGYSWINSFIETACFGAAWLCGLFLSMVVYRTIFHKLKDFPGPFSAKLTAFWAVKKSIPRLKFYQTVQKLHKEHGDFVRIRPREISISHPDAIEDIHGSRSKCTKGEFYDFHYPHRSMQMTRDVSFHSRKRKVWNKAFHPKALNAYEQRLRENCSRLNNLFERESHDNYPVDASGLFMYFGFDIMSDLTFGKPLGMLKTGKADSMVQKYHDVKEILGTVIIMPWIMVLLQNLPILRQETWKFKAWCKEQLDERRKMTPELPDFYTYFTDQVSSAAKDVAQDFEDNATYDAELAIVAGGDTVSCALADICYLLAKHPEYQRRLREEIDPLYHKEGEVMHQDLITLPLLNAIINEAVRLFPPAPGGLQRLTPPEGAVIAGRFIPGNSNVSTPTHTLHRDPRWFAKPDEFIPERWFANSELVINKAAFVPFSHGPNNCAGKPLALMEMRMVTAGMARRFTWEIQPGKEEECTQAFENQPDCFVVKSPLLPIIFHARTN</sequence>
<evidence type="ECO:0000256" key="5">
    <source>
        <dbReference type="ARBA" id="ARBA00023004"/>
    </source>
</evidence>
<dbReference type="Pfam" id="PF00067">
    <property type="entry name" value="p450"/>
    <property type="match status" value="1"/>
</dbReference>
<evidence type="ECO:0000256" key="6">
    <source>
        <dbReference type="ARBA" id="ARBA00023033"/>
    </source>
</evidence>
<keyword evidence="3 7" id="KW-0479">Metal-binding</keyword>
<dbReference type="GO" id="GO:0005506">
    <property type="term" value="F:iron ion binding"/>
    <property type="evidence" value="ECO:0007669"/>
    <property type="project" value="InterPro"/>
</dbReference>
<organism evidence="10 11">
    <name type="scientific">Decorospora gaudefroyi</name>
    <dbReference type="NCBI Taxonomy" id="184978"/>
    <lineage>
        <taxon>Eukaryota</taxon>
        <taxon>Fungi</taxon>
        <taxon>Dikarya</taxon>
        <taxon>Ascomycota</taxon>
        <taxon>Pezizomycotina</taxon>
        <taxon>Dothideomycetes</taxon>
        <taxon>Pleosporomycetidae</taxon>
        <taxon>Pleosporales</taxon>
        <taxon>Pleosporineae</taxon>
        <taxon>Pleosporaceae</taxon>
        <taxon>Decorospora</taxon>
    </lineage>
</organism>
<keyword evidence="5 7" id="KW-0408">Iron</keyword>
<feature type="chain" id="PRO_5025629294" evidence="9">
    <location>
        <begin position="21"/>
        <end position="546"/>
    </location>
</feature>
<keyword evidence="8" id="KW-0812">Transmembrane</keyword>
<dbReference type="PANTHER" id="PTHR24305:SF187">
    <property type="entry name" value="P450, PUTATIVE (EUROFUNG)-RELATED"/>
    <property type="match status" value="1"/>
</dbReference>
<dbReference type="GO" id="GO:0004497">
    <property type="term" value="F:monooxygenase activity"/>
    <property type="evidence" value="ECO:0007669"/>
    <property type="project" value="UniProtKB-KW"/>
</dbReference>
<evidence type="ECO:0000313" key="11">
    <source>
        <dbReference type="Proteomes" id="UP000800040"/>
    </source>
</evidence>
<dbReference type="OrthoDB" id="6692864at2759"/>
<keyword evidence="4" id="KW-0560">Oxidoreductase</keyword>
<comment type="cofactor">
    <cofactor evidence="1 7">
        <name>heme</name>
        <dbReference type="ChEBI" id="CHEBI:30413"/>
    </cofactor>
</comment>
<keyword evidence="11" id="KW-1185">Reference proteome</keyword>